<proteinExistence type="predicted"/>
<name>A0ABT6MQN4_9GAMM</name>
<keyword evidence="3" id="KW-1185">Reference proteome</keyword>
<reference evidence="2" key="2">
    <citation type="submission" date="2023-04" db="EMBL/GenBank/DDBJ databases">
        <authorList>
            <person name="Sun J.-Q."/>
        </authorList>
    </citation>
    <scope>NUCLEOTIDE SEQUENCE</scope>
    <source>
        <strain evidence="2">CC-YY355</strain>
    </source>
</reference>
<dbReference type="InterPro" id="IPR018706">
    <property type="entry name" value="DUF2214_membrane"/>
</dbReference>
<dbReference type="EMBL" id="JARYGX010000013">
    <property type="protein sequence ID" value="MDH7452754.1"/>
    <property type="molecule type" value="Genomic_DNA"/>
</dbReference>
<evidence type="ECO:0000256" key="1">
    <source>
        <dbReference type="SAM" id="Phobius"/>
    </source>
</evidence>
<reference evidence="2" key="1">
    <citation type="journal article" date="2007" name="Int. J. Syst. Evol. Microbiol.">
        <title>Luteimonas composti sp. nov., a moderately thermophilic bacterium isolated from food waste.</title>
        <authorList>
            <person name="Young C.C."/>
            <person name="Kampfer P."/>
            <person name="Chen W.M."/>
            <person name="Yen W.S."/>
            <person name="Arun A.B."/>
            <person name="Lai W.A."/>
            <person name="Shen F.T."/>
            <person name="Rekha P.D."/>
            <person name="Lin K.Y."/>
            <person name="Chou J.H."/>
        </authorList>
    </citation>
    <scope>NUCLEOTIDE SEQUENCE</scope>
    <source>
        <strain evidence="2">CC-YY355</strain>
    </source>
</reference>
<dbReference type="Pfam" id="PF09980">
    <property type="entry name" value="DUF2214"/>
    <property type="match status" value="1"/>
</dbReference>
<keyword evidence="1" id="KW-0812">Transmembrane</keyword>
<accession>A0ABT6MQN4</accession>
<evidence type="ECO:0000313" key="3">
    <source>
        <dbReference type="Proteomes" id="UP001160550"/>
    </source>
</evidence>
<sequence length="152" mass="16514">MLTDFLLASLHHLLAFGLVAMLALQSGLLSRPIDAAAMRRLAGLDRGYGLTAVLLLFAGGARLFHGVKGSDFYLHNPWFHAKVGAFVLTAALSLWPTLAFLQWRRQLRANAAWSPDPAQVGRLRTIVRLEFALIAVILVCAAGMARHGGLPF</sequence>
<organism evidence="2 3">
    <name type="scientific">Luteimonas composti</name>
    <dbReference type="NCBI Taxonomy" id="398257"/>
    <lineage>
        <taxon>Bacteria</taxon>
        <taxon>Pseudomonadati</taxon>
        <taxon>Pseudomonadota</taxon>
        <taxon>Gammaproteobacteria</taxon>
        <taxon>Lysobacterales</taxon>
        <taxon>Lysobacteraceae</taxon>
        <taxon>Luteimonas</taxon>
    </lineage>
</organism>
<feature type="transmembrane region" description="Helical" evidence="1">
    <location>
        <begin position="85"/>
        <end position="104"/>
    </location>
</feature>
<evidence type="ECO:0000313" key="2">
    <source>
        <dbReference type="EMBL" id="MDH7452754.1"/>
    </source>
</evidence>
<dbReference type="Proteomes" id="UP001160550">
    <property type="component" value="Unassembled WGS sequence"/>
</dbReference>
<keyword evidence="1" id="KW-1133">Transmembrane helix</keyword>
<dbReference type="RefSeq" id="WP_280941948.1">
    <property type="nucleotide sequence ID" value="NZ_JARYGX010000013.1"/>
</dbReference>
<gene>
    <name evidence="2" type="ORF">QF205_06615</name>
</gene>
<feature type="transmembrane region" description="Helical" evidence="1">
    <location>
        <begin position="47"/>
        <end position="65"/>
    </location>
</feature>
<keyword evidence="1" id="KW-0472">Membrane</keyword>
<feature type="transmembrane region" description="Helical" evidence="1">
    <location>
        <begin position="125"/>
        <end position="145"/>
    </location>
</feature>
<feature type="transmembrane region" description="Helical" evidence="1">
    <location>
        <begin position="6"/>
        <end position="26"/>
    </location>
</feature>
<protein>
    <submittedName>
        <fullName evidence="2">DUF2214 family protein</fullName>
    </submittedName>
</protein>
<comment type="caution">
    <text evidence="2">The sequence shown here is derived from an EMBL/GenBank/DDBJ whole genome shotgun (WGS) entry which is preliminary data.</text>
</comment>